<sequence>MLSCFNNFKKNPDEMQGDKEEGHAIVGEFGNGSRNSHVIYEAGLNAFVMSTTSKINDTLIKDFNAVGAIKIKDPSMFAFEIAKKLPYVESGVEGFCNYKSSRVEFLQGEEGKILNSLDFNIPSSYQIFQEITKGIELFLKLDKYEYQNEYRLVWFSNEDIKDSIIVRCPEAIRYCEKIFF</sequence>
<gene>
    <name evidence="1" type="ORF">ACFO3U_10630</name>
</gene>
<protein>
    <submittedName>
        <fullName evidence="1">Uncharacterized protein</fullName>
    </submittedName>
</protein>
<keyword evidence="2" id="KW-1185">Reference proteome</keyword>
<comment type="caution">
    <text evidence="1">The sequence shown here is derived from an EMBL/GenBank/DDBJ whole genome shotgun (WGS) entry which is preliminary data.</text>
</comment>
<organism evidence="1 2">
    <name type="scientific">Flavobacterium ponti</name>
    <dbReference type="NCBI Taxonomy" id="665133"/>
    <lineage>
        <taxon>Bacteria</taxon>
        <taxon>Pseudomonadati</taxon>
        <taxon>Bacteroidota</taxon>
        <taxon>Flavobacteriia</taxon>
        <taxon>Flavobacteriales</taxon>
        <taxon>Flavobacteriaceae</taxon>
        <taxon>Flavobacterium</taxon>
    </lineage>
</organism>
<evidence type="ECO:0000313" key="1">
    <source>
        <dbReference type="EMBL" id="MFC4740448.1"/>
    </source>
</evidence>
<dbReference type="EMBL" id="JBHSGW010000025">
    <property type="protein sequence ID" value="MFC4740448.1"/>
    <property type="molecule type" value="Genomic_DNA"/>
</dbReference>
<reference evidence="2" key="1">
    <citation type="journal article" date="2019" name="Int. J. Syst. Evol. Microbiol.">
        <title>The Global Catalogue of Microorganisms (GCM) 10K type strain sequencing project: providing services to taxonomists for standard genome sequencing and annotation.</title>
        <authorList>
            <consortium name="The Broad Institute Genomics Platform"/>
            <consortium name="The Broad Institute Genome Sequencing Center for Infectious Disease"/>
            <person name="Wu L."/>
            <person name="Ma J."/>
        </authorList>
    </citation>
    <scope>NUCLEOTIDE SEQUENCE [LARGE SCALE GENOMIC DNA]</scope>
    <source>
        <strain evidence="2">CCUG 50349</strain>
    </source>
</reference>
<dbReference type="Proteomes" id="UP001595885">
    <property type="component" value="Unassembled WGS sequence"/>
</dbReference>
<evidence type="ECO:0000313" key="2">
    <source>
        <dbReference type="Proteomes" id="UP001595885"/>
    </source>
</evidence>
<name>A0ABV9P484_9FLAO</name>
<proteinExistence type="predicted"/>
<accession>A0ABV9P484</accession>